<feature type="compositionally biased region" description="Basic and acidic residues" evidence="1">
    <location>
        <begin position="225"/>
        <end position="244"/>
    </location>
</feature>
<keyword evidence="2" id="KW-0812">Transmembrane</keyword>
<dbReference type="WBParaSite" id="Hba_14712">
    <property type="protein sequence ID" value="Hba_14712"/>
    <property type="gene ID" value="Hba_14712"/>
</dbReference>
<protein>
    <submittedName>
        <fullName evidence="4">Transmembrane protein</fullName>
    </submittedName>
</protein>
<dbReference type="Proteomes" id="UP000095283">
    <property type="component" value="Unplaced"/>
</dbReference>
<organism evidence="3 4">
    <name type="scientific">Heterorhabditis bacteriophora</name>
    <name type="common">Entomopathogenic nematode worm</name>
    <dbReference type="NCBI Taxonomy" id="37862"/>
    <lineage>
        <taxon>Eukaryota</taxon>
        <taxon>Metazoa</taxon>
        <taxon>Ecdysozoa</taxon>
        <taxon>Nematoda</taxon>
        <taxon>Chromadorea</taxon>
        <taxon>Rhabditida</taxon>
        <taxon>Rhabditina</taxon>
        <taxon>Rhabditomorpha</taxon>
        <taxon>Strongyloidea</taxon>
        <taxon>Heterorhabditidae</taxon>
        <taxon>Heterorhabditis</taxon>
    </lineage>
</organism>
<keyword evidence="3" id="KW-1185">Reference proteome</keyword>
<accession>A0A1I7XB12</accession>
<dbReference type="AlphaFoldDB" id="A0A1I7XB12"/>
<sequence>MDGVRSCDCEVGINVPQWVPPTIAFGISVFMAIMVFIVYSCREMERHKNFYGREDKLSTREEKDEEVMKKEEMDAIAYGGCNDEVLLIESPHHMSPGSVVKSGVKVMLRKKKIITKTPVPVGSTSQTTVTLEKLPYSLNFQIILDRTGRVFELLDLVNQTSNSLQNQTNYAEHMIEFTKGLLEKYTIQLTKILDDISSFCGLWRTEQFTMDCERTRKSVRRRRRNEPADDTSNHRSITLKDHGI</sequence>
<evidence type="ECO:0000313" key="4">
    <source>
        <dbReference type="WBParaSite" id="Hba_14712"/>
    </source>
</evidence>
<keyword evidence="2" id="KW-0472">Membrane</keyword>
<keyword evidence="2" id="KW-1133">Transmembrane helix</keyword>
<evidence type="ECO:0000313" key="3">
    <source>
        <dbReference type="Proteomes" id="UP000095283"/>
    </source>
</evidence>
<reference evidence="4" key="1">
    <citation type="submission" date="2016-11" db="UniProtKB">
        <authorList>
            <consortium name="WormBaseParasite"/>
        </authorList>
    </citation>
    <scope>IDENTIFICATION</scope>
</reference>
<proteinExistence type="predicted"/>
<name>A0A1I7XB12_HETBA</name>
<feature type="region of interest" description="Disordered" evidence="1">
    <location>
        <begin position="215"/>
        <end position="244"/>
    </location>
</feature>
<evidence type="ECO:0000256" key="2">
    <source>
        <dbReference type="SAM" id="Phobius"/>
    </source>
</evidence>
<evidence type="ECO:0000256" key="1">
    <source>
        <dbReference type="SAM" id="MobiDB-lite"/>
    </source>
</evidence>
<feature type="transmembrane region" description="Helical" evidence="2">
    <location>
        <begin position="23"/>
        <end position="41"/>
    </location>
</feature>